<accession>A0A1C6V638</accession>
<feature type="transmembrane region" description="Helical" evidence="8">
    <location>
        <begin position="176"/>
        <end position="198"/>
    </location>
</feature>
<dbReference type="InterPro" id="IPR032816">
    <property type="entry name" value="VTT_dom"/>
</dbReference>
<dbReference type="InterPro" id="IPR032818">
    <property type="entry name" value="DedA-like"/>
</dbReference>
<keyword evidence="11" id="KW-1185">Reference proteome</keyword>
<feature type="region of interest" description="Disordered" evidence="7">
    <location>
        <begin position="446"/>
        <end position="486"/>
    </location>
</feature>
<feature type="transmembrane region" description="Helical" evidence="8">
    <location>
        <begin position="144"/>
        <end position="164"/>
    </location>
</feature>
<evidence type="ECO:0000256" key="7">
    <source>
        <dbReference type="SAM" id="MobiDB-lite"/>
    </source>
</evidence>
<sequence length="486" mass="50887">MPDLLTWLQGLPAPLIYLVAAMIVAGETAVIVGLLVPGEATLLLVGFLAYAGTLRLAPALLLMTAAAVIGDTLAFRAGRRYGPRLRASGLGARIGADRWRRAHSLLHRLGGRGVLAARWVAVARTLAPRLAGAAGLPYRRFAPWNLAGVASWVSASVLAGYAAGESYRQVSRLLGQATGAVLLLLLCLAGVVLAGRWLGRNPDPARALAARAAALPPVRWLRARYGVLFFAVAERVGPTWTLLLDLVVGLLLLFAVGLAVAVLLEAVVRHSGLAVLDGLIAHWFAARRTHGVADVAATVLSVLRGSVLIIAVAVVAVALAWRHRPWRADLLSVLGSVGAFVPLVVLAVVADLIGPGDDRVLFPAQNAVVTASFGTLAWLLSRGRRWPAAVAVWTSAVAGVLAVGGARLYLGWSTASGTATSVLLGAAWTMVFMVAWATRRRALRAAARPSTAEPEGAGEVAPPAHPTRPPPPRAATRDPRRPIDPC</sequence>
<feature type="domain" description="VTT" evidence="9">
    <location>
        <begin position="36"/>
        <end position="161"/>
    </location>
</feature>
<evidence type="ECO:0000256" key="1">
    <source>
        <dbReference type="ARBA" id="ARBA00004651"/>
    </source>
</evidence>
<feature type="transmembrane region" description="Helical" evidence="8">
    <location>
        <begin position="302"/>
        <end position="321"/>
    </location>
</feature>
<evidence type="ECO:0000256" key="4">
    <source>
        <dbReference type="ARBA" id="ARBA00022692"/>
    </source>
</evidence>
<dbReference type="OrthoDB" id="9813426at2"/>
<feature type="transmembrane region" description="Helical" evidence="8">
    <location>
        <begin position="333"/>
        <end position="354"/>
    </location>
</feature>
<evidence type="ECO:0000259" key="9">
    <source>
        <dbReference type="Pfam" id="PF09335"/>
    </source>
</evidence>
<keyword evidence="5 8" id="KW-1133">Transmembrane helix</keyword>
<protein>
    <submittedName>
        <fullName evidence="10">Undecaprenyl-diphosphatase</fullName>
    </submittedName>
</protein>
<feature type="transmembrane region" description="Helical" evidence="8">
    <location>
        <begin position="416"/>
        <end position="438"/>
    </location>
</feature>
<reference evidence="11" key="1">
    <citation type="submission" date="2016-06" db="EMBL/GenBank/DDBJ databases">
        <authorList>
            <person name="Varghese N."/>
            <person name="Submissions Spin"/>
        </authorList>
    </citation>
    <scope>NUCLEOTIDE SEQUENCE [LARGE SCALE GENOMIC DNA]</scope>
    <source>
        <strain evidence="11">DSM 44814</strain>
    </source>
</reference>
<feature type="compositionally biased region" description="Pro residues" evidence="7">
    <location>
        <begin position="463"/>
        <end position="473"/>
    </location>
</feature>
<evidence type="ECO:0000256" key="2">
    <source>
        <dbReference type="ARBA" id="ARBA00010792"/>
    </source>
</evidence>
<keyword evidence="4 8" id="KW-0812">Transmembrane</keyword>
<dbReference type="GO" id="GO:0005886">
    <property type="term" value="C:plasma membrane"/>
    <property type="evidence" value="ECO:0007669"/>
    <property type="project" value="UniProtKB-SubCell"/>
</dbReference>
<evidence type="ECO:0000256" key="8">
    <source>
        <dbReference type="SAM" id="Phobius"/>
    </source>
</evidence>
<evidence type="ECO:0000256" key="3">
    <source>
        <dbReference type="ARBA" id="ARBA00022475"/>
    </source>
</evidence>
<dbReference type="STRING" id="227316.GA0070604_4493"/>
<keyword evidence="3" id="KW-1003">Cell membrane</keyword>
<evidence type="ECO:0000256" key="5">
    <source>
        <dbReference type="ARBA" id="ARBA00022989"/>
    </source>
</evidence>
<name>A0A1C6V638_9ACTN</name>
<dbReference type="Proteomes" id="UP000199696">
    <property type="component" value="Unassembled WGS sequence"/>
</dbReference>
<feature type="compositionally biased region" description="Basic and acidic residues" evidence="7">
    <location>
        <begin position="475"/>
        <end position="486"/>
    </location>
</feature>
<feature type="transmembrane region" description="Helical" evidence="8">
    <location>
        <begin position="388"/>
        <end position="410"/>
    </location>
</feature>
<dbReference type="AlphaFoldDB" id="A0A1C6V638"/>
<evidence type="ECO:0000256" key="6">
    <source>
        <dbReference type="ARBA" id="ARBA00023136"/>
    </source>
</evidence>
<dbReference type="Pfam" id="PF09335">
    <property type="entry name" value="VTT_dom"/>
    <property type="match status" value="1"/>
</dbReference>
<feature type="transmembrane region" description="Helical" evidence="8">
    <location>
        <begin position="242"/>
        <end position="264"/>
    </location>
</feature>
<dbReference type="PANTHER" id="PTHR30353:SF0">
    <property type="entry name" value="TRANSMEMBRANE PROTEIN"/>
    <property type="match status" value="1"/>
</dbReference>
<dbReference type="RefSeq" id="WP_091127331.1">
    <property type="nucleotide sequence ID" value="NZ_FMHY01000002.1"/>
</dbReference>
<feature type="transmembrane region" description="Helical" evidence="8">
    <location>
        <begin position="56"/>
        <end position="75"/>
    </location>
</feature>
<evidence type="ECO:0000313" key="11">
    <source>
        <dbReference type="Proteomes" id="UP000199696"/>
    </source>
</evidence>
<dbReference type="PANTHER" id="PTHR30353">
    <property type="entry name" value="INNER MEMBRANE PROTEIN DEDA-RELATED"/>
    <property type="match status" value="1"/>
</dbReference>
<dbReference type="EMBL" id="FMHY01000002">
    <property type="protein sequence ID" value="SCL61350.1"/>
    <property type="molecule type" value="Genomic_DNA"/>
</dbReference>
<organism evidence="10 11">
    <name type="scientific">Micromonospora eburnea</name>
    <dbReference type="NCBI Taxonomy" id="227316"/>
    <lineage>
        <taxon>Bacteria</taxon>
        <taxon>Bacillati</taxon>
        <taxon>Actinomycetota</taxon>
        <taxon>Actinomycetes</taxon>
        <taxon>Micromonosporales</taxon>
        <taxon>Micromonosporaceae</taxon>
        <taxon>Micromonospora</taxon>
    </lineage>
</organism>
<comment type="subcellular location">
    <subcellularLocation>
        <location evidence="1">Cell membrane</location>
        <topology evidence="1">Multi-pass membrane protein</topology>
    </subcellularLocation>
</comment>
<gene>
    <name evidence="10" type="ORF">GA0070604_4493</name>
</gene>
<keyword evidence="6 8" id="KW-0472">Membrane</keyword>
<feature type="transmembrane region" description="Helical" evidence="8">
    <location>
        <begin position="360"/>
        <end position="381"/>
    </location>
</feature>
<comment type="similarity">
    <text evidence="2">Belongs to the DedA family.</text>
</comment>
<proteinExistence type="inferred from homology"/>
<evidence type="ECO:0000313" key="10">
    <source>
        <dbReference type="EMBL" id="SCL61350.1"/>
    </source>
</evidence>